<dbReference type="EMBL" id="JAWDKD010000018">
    <property type="protein sequence ID" value="MDV0447155.1"/>
    <property type="molecule type" value="Genomic_DNA"/>
</dbReference>
<reference evidence="1" key="1">
    <citation type="submission" date="2023-06" db="EMBL/GenBank/DDBJ databases">
        <title>Genome sequence of Methanosarcinaceae archaeon Ag5.</title>
        <authorList>
            <person name="Protasov E."/>
            <person name="Platt K."/>
            <person name="Poehlein A."/>
            <person name="Daniel R."/>
            <person name="Brune A."/>
        </authorList>
    </citation>
    <scope>NUCLEOTIDE SEQUENCE</scope>
    <source>
        <strain evidence="1">Ag5</strain>
    </source>
</reference>
<dbReference type="AlphaFoldDB" id="A0AAE4MJV2"/>
<organism evidence="1 2">
    <name type="scientific">Methanolapillus africanus</name>
    <dbReference type="NCBI Taxonomy" id="3028297"/>
    <lineage>
        <taxon>Archaea</taxon>
        <taxon>Methanobacteriati</taxon>
        <taxon>Methanobacteriota</taxon>
        <taxon>Stenosarchaea group</taxon>
        <taxon>Methanomicrobia</taxon>
        <taxon>Methanosarcinales</taxon>
        <taxon>Methanosarcinaceae</taxon>
        <taxon>Methanolapillus</taxon>
    </lineage>
</organism>
<comment type="caution">
    <text evidence="1">The sequence shown here is derived from an EMBL/GenBank/DDBJ whole genome shotgun (WGS) entry which is preliminary data.</text>
</comment>
<gene>
    <name evidence="1" type="ORF">MsAg5_10310</name>
</gene>
<name>A0AAE4MJV2_9EURY</name>
<keyword evidence="2" id="KW-1185">Reference proteome</keyword>
<sequence length="165" mass="18548">MPRMGDGTKVRMTKTDPQGEANIVVKEYNISVDFPEIAETTPTERQFMELEALNGVLEESDRFRIEIYNPGTAIVNLDPVTSKISIPYRLLNNKLKTTSNRVMTLNDLDISKAAILAGTKVPLYPRQWTNIGEYTVYPKTTFKLGHTTAGGLDKNNDRLLIVPYV</sequence>
<evidence type="ECO:0000313" key="1">
    <source>
        <dbReference type="EMBL" id="MDV0447155.1"/>
    </source>
</evidence>
<dbReference type="Proteomes" id="UP001271789">
    <property type="component" value="Unassembled WGS sequence"/>
</dbReference>
<protein>
    <submittedName>
        <fullName evidence="1">Uncharacterized protein</fullName>
    </submittedName>
</protein>
<accession>A0AAE4MJV2</accession>
<proteinExistence type="predicted"/>
<evidence type="ECO:0000313" key="2">
    <source>
        <dbReference type="Proteomes" id="UP001271789"/>
    </source>
</evidence>
<dbReference type="RefSeq" id="WP_338099574.1">
    <property type="nucleotide sequence ID" value="NZ_JAWDKD010000018.1"/>
</dbReference>